<accession>A0ABS6KW06</accession>
<keyword evidence="1" id="KW-1133">Transmembrane helix</keyword>
<keyword evidence="1" id="KW-0472">Membrane</keyword>
<dbReference type="EMBL" id="JAFMOU010000056">
    <property type="protein sequence ID" value="MBU9833680.1"/>
    <property type="molecule type" value="Genomic_DNA"/>
</dbReference>
<evidence type="ECO:0000256" key="1">
    <source>
        <dbReference type="SAM" id="Phobius"/>
    </source>
</evidence>
<dbReference type="RefSeq" id="WP_217137582.1">
    <property type="nucleotide sequence ID" value="NZ_JAFMOU010000056.1"/>
</dbReference>
<dbReference type="Proteomes" id="UP000699865">
    <property type="component" value="Unassembled WGS sequence"/>
</dbReference>
<keyword evidence="3" id="KW-1185">Reference proteome</keyword>
<name>A0ABS6KW06_9GAMM</name>
<sequence>MPDYCFFRKGKQTVVLERSDADGASQLAQQGFEKQFEEVSAIDEKHALNRFSDIRREKRIDQHNFLAGAIAMPLIGVYTAIACFLFRKKQP</sequence>
<feature type="transmembrane region" description="Helical" evidence="1">
    <location>
        <begin position="65"/>
        <end position="86"/>
    </location>
</feature>
<evidence type="ECO:0000313" key="3">
    <source>
        <dbReference type="Proteomes" id="UP000699865"/>
    </source>
</evidence>
<keyword evidence="1" id="KW-0812">Transmembrane</keyword>
<protein>
    <submittedName>
        <fullName evidence="2">Uncharacterized protein</fullName>
    </submittedName>
</protein>
<reference evidence="2 3" key="1">
    <citation type="submission" date="2021-03" db="EMBL/GenBank/DDBJ databases">
        <title>Five novel Rahnella species.</title>
        <authorList>
            <person name="Brady C."/>
            <person name="Asselin J."/>
            <person name="Beer S."/>
            <person name="Bruberg M.B."/>
            <person name="Crampton B."/>
            <person name="Venter S."/>
            <person name="Arnold D."/>
            <person name="Denman S."/>
        </authorList>
    </citation>
    <scope>NUCLEOTIDE SEQUENCE [LARGE SCALE GENOMIC DNA]</scope>
    <source>
        <strain evidence="2 3">L72c</strain>
    </source>
</reference>
<organism evidence="2 3">
    <name type="scientific">Rahnella perminowiae</name>
    <dbReference type="NCBI Taxonomy" id="2816244"/>
    <lineage>
        <taxon>Bacteria</taxon>
        <taxon>Pseudomonadati</taxon>
        <taxon>Pseudomonadota</taxon>
        <taxon>Gammaproteobacteria</taxon>
        <taxon>Enterobacterales</taxon>
        <taxon>Yersiniaceae</taxon>
        <taxon>Rahnella</taxon>
    </lineage>
</organism>
<gene>
    <name evidence="2" type="ORF">J1786_02375</name>
</gene>
<proteinExistence type="predicted"/>
<evidence type="ECO:0000313" key="2">
    <source>
        <dbReference type="EMBL" id="MBU9833680.1"/>
    </source>
</evidence>
<comment type="caution">
    <text evidence="2">The sequence shown here is derived from an EMBL/GenBank/DDBJ whole genome shotgun (WGS) entry which is preliminary data.</text>
</comment>